<dbReference type="InterPro" id="IPR005312">
    <property type="entry name" value="DUF1759"/>
</dbReference>
<evidence type="ECO:0000313" key="1">
    <source>
        <dbReference type="EMBL" id="GMR55405.1"/>
    </source>
</evidence>
<comment type="caution">
    <text evidence="1">The sequence shown here is derived from an EMBL/GenBank/DDBJ whole genome shotgun (WGS) entry which is preliminary data.</text>
</comment>
<feature type="non-terminal residue" evidence="1">
    <location>
        <position position="1"/>
    </location>
</feature>
<dbReference type="Pfam" id="PF03564">
    <property type="entry name" value="DUF1759"/>
    <property type="match status" value="1"/>
</dbReference>
<dbReference type="SUPFAM" id="SSF56672">
    <property type="entry name" value="DNA/RNA polymerases"/>
    <property type="match status" value="1"/>
</dbReference>
<dbReference type="PANTHER" id="PTHR47331">
    <property type="entry name" value="PHD-TYPE DOMAIN-CONTAINING PROTEIN"/>
    <property type="match status" value="1"/>
</dbReference>
<dbReference type="InterPro" id="IPR043502">
    <property type="entry name" value="DNA/RNA_pol_sf"/>
</dbReference>
<dbReference type="Pfam" id="PF05380">
    <property type="entry name" value="Peptidase_A17"/>
    <property type="match status" value="1"/>
</dbReference>
<reference evidence="2" key="1">
    <citation type="submission" date="2022-10" db="EMBL/GenBank/DDBJ databases">
        <title>Genome assembly of Pristionchus species.</title>
        <authorList>
            <person name="Yoshida K."/>
            <person name="Sommer R.J."/>
        </authorList>
    </citation>
    <scope>NUCLEOTIDE SEQUENCE [LARGE SCALE GENOMIC DNA]</scope>
    <source>
        <strain evidence="2">RS5460</strain>
    </source>
</reference>
<evidence type="ECO:0000313" key="2">
    <source>
        <dbReference type="Proteomes" id="UP001328107"/>
    </source>
</evidence>
<gene>
    <name evidence="1" type="ORF">PMAYCL1PPCAC_25600</name>
</gene>
<organism evidence="1 2">
    <name type="scientific">Pristionchus mayeri</name>
    <dbReference type="NCBI Taxonomy" id="1317129"/>
    <lineage>
        <taxon>Eukaryota</taxon>
        <taxon>Metazoa</taxon>
        <taxon>Ecdysozoa</taxon>
        <taxon>Nematoda</taxon>
        <taxon>Chromadorea</taxon>
        <taxon>Rhabditida</taxon>
        <taxon>Rhabditina</taxon>
        <taxon>Diplogasteromorpha</taxon>
        <taxon>Diplogasteroidea</taxon>
        <taxon>Neodiplogasteridae</taxon>
        <taxon>Pristionchus</taxon>
    </lineage>
</organism>
<feature type="non-terminal residue" evidence="1">
    <location>
        <position position="676"/>
    </location>
</feature>
<dbReference type="InterPro" id="IPR008042">
    <property type="entry name" value="Retrotrans_Pao"/>
</dbReference>
<name>A0AAN5D465_9BILA</name>
<proteinExistence type="predicted"/>
<dbReference type="Proteomes" id="UP001328107">
    <property type="component" value="Unassembled WGS sequence"/>
</dbReference>
<sequence>SATFRRVITTKRNALPQLKATRLRGKLASSLDVTKDTAKKWESALEALDEDGKDTATDVLVKYFTDSSTESKSIAAIEADVKERLADLDSEIALLNRMLDASSATPAATSGTDTLTNLPNHLAPNTVPLPQLTTLTLPKFNGMDHKEFWTVFSDLIDKKELGDATKLRYLESTLEGKAFELFRHLRKRDGSYHARYAFNEQLETLTDGFSQAWIRLKQLYRKIGDNPETLARIQQIFQKQLDAGQMEVVPAGEGSDGVIRYIPLQVVVKESSETTPYRVVIDASSRTKNEPSLNDCLVGPGENLLDHIPQMITRLRLHHTLMAGDIEKAFLQDPSQPPSMDNLLILRYSSAAFGIKQSPYILMATMRYHAGKREERLDSEDRDPTDEEMEEISDLNLERMILRGLTNNCYVDNCFFECDEQSDLPRVFAKAKQVFRAMGMNIRAFFSSDNDFIRSLEKENGDQGPIGRTKILGLPYDTTTDSWIVQCSLTQDDKPATKRRILSRLAAVFDPMGFLIPLLLPLKMFLQKVLMQSYGWDQPLSEEDQLEWVKLSSMVEMKELCLPRAISVPTGPFQLVLFTDGSHAAMGAVVYLWTEAGPRFVMARNQLAPSRSPKTTPKLELQALVIGMNLLLYVAKAISKEHRRRFRFQVFTDATTLLHWIRAYSVDQANSKSLGV</sequence>
<dbReference type="AlphaFoldDB" id="A0AAN5D465"/>
<accession>A0AAN5D465</accession>
<protein>
    <submittedName>
        <fullName evidence="1">Uncharacterized protein</fullName>
    </submittedName>
</protein>
<keyword evidence="2" id="KW-1185">Reference proteome</keyword>
<dbReference type="PANTHER" id="PTHR47331:SF1">
    <property type="entry name" value="GAG-LIKE PROTEIN"/>
    <property type="match status" value="1"/>
</dbReference>
<dbReference type="EMBL" id="BTRK01000005">
    <property type="protein sequence ID" value="GMR55405.1"/>
    <property type="molecule type" value="Genomic_DNA"/>
</dbReference>